<feature type="signal peptide" evidence="1">
    <location>
        <begin position="1"/>
        <end position="19"/>
    </location>
</feature>
<dbReference type="AlphaFoldDB" id="A0AAE0KDZ0"/>
<gene>
    <name evidence="2" type="ORF">B0H63DRAFT_437596</name>
</gene>
<name>A0AAE0KDZ0_9PEZI</name>
<evidence type="ECO:0000313" key="3">
    <source>
        <dbReference type="Proteomes" id="UP001285441"/>
    </source>
</evidence>
<reference evidence="2" key="2">
    <citation type="submission" date="2023-06" db="EMBL/GenBank/DDBJ databases">
        <authorList>
            <consortium name="Lawrence Berkeley National Laboratory"/>
            <person name="Haridas S."/>
            <person name="Hensen N."/>
            <person name="Bonometti L."/>
            <person name="Westerberg I."/>
            <person name="Brannstrom I.O."/>
            <person name="Guillou S."/>
            <person name="Cros-Aarteil S."/>
            <person name="Calhoun S."/>
            <person name="Kuo A."/>
            <person name="Mondo S."/>
            <person name="Pangilinan J."/>
            <person name="Riley R."/>
            <person name="LaButti K."/>
            <person name="Andreopoulos B."/>
            <person name="Lipzen A."/>
            <person name="Chen C."/>
            <person name="Yanf M."/>
            <person name="Daum C."/>
            <person name="Ng V."/>
            <person name="Clum A."/>
            <person name="Steindorff A."/>
            <person name="Ohm R."/>
            <person name="Martin F."/>
            <person name="Silar P."/>
            <person name="Natvig D."/>
            <person name="Lalanne C."/>
            <person name="Gautier V."/>
            <person name="Ament-velasquez S.L."/>
            <person name="Kruys A."/>
            <person name="Hutchinson M.I."/>
            <person name="Powell A.J."/>
            <person name="Barry K."/>
            <person name="Miller A.N."/>
            <person name="Grigoriev I.V."/>
            <person name="Debuchy R."/>
            <person name="Gladieux P."/>
            <person name="Thoren M.H."/>
            <person name="Johannesson H."/>
        </authorList>
    </citation>
    <scope>NUCLEOTIDE SEQUENCE</scope>
    <source>
        <strain evidence="2">CBS 232.78</strain>
    </source>
</reference>
<evidence type="ECO:0000313" key="2">
    <source>
        <dbReference type="EMBL" id="KAK3374764.1"/>
    </source>
</evidence>
<reference evidence="2" key="1">
    <citation type="journal article" date="2023" name="Mol. Phylogenet. Evol.">
        <title>Genome-scale phylogeny and comparative genomics of the fungal order Sordariales.</title>
        <authorList>
            <person name="Hensen N."/>
            <person name="Bonometti L."/>
            <person name="Westerberg I."/>
            <person name="Brannstrom I.O."/>
            <person name="Guillou S."/>
            <person name="Cros-Aarteil S."/>
            <person name="Calhoun S."/>
            <person name="Haridas S."/>
            <person name="Kuo A."/>
            <person name="Mondo S."/>
            <person name="Pangilinan J."/>
            <person name="Riley R."/>
            <person name="LaButti K."/>
            <person name="Andreopoulos B."/>
            <person name="Lipzen A."/>
            <person name="Chen C."/>
            <person name="Yan M."/>
            <person name="Daum C."/>
            <person name="Ng V."/>
            <person name="Clum A."/>
            <person name="Steindorff A."/>
            <person name="Ohm R.A."/>
            <person name="Martin F."/>
            <person name="Silar P."/>
            <person name="Natvig D.O."/>
            <person name="Lalanne C."/>
            <person name="Gautier V."/>
            <person name="Ament-Velasquez S.L."/>
            <person name="Kruys A."/>
            <person name="Hutchinson M.I."/>
            <person name="Powell A.J."/>
            <person name="Barry K."/>
            <person name="Miller A.N."/>
            <person name="Grigoriev I.V."/>
            <person name="Debuchy R."/>
            <person name="Gladieux P."/>
            <person name="Hiltunen Thoren M."/>
            <person name="Johannesson H."/>
        </authorList>
    </citation>
    <scope>NUCLEOTIDE SEQUENCE</scope>
    <source>
        <strain evidence="2">CBS 232.78</strain>
    </source>
</reference>
<proteinExistence type="predicted"/>
<dbReference type="Proteomes" id="UP001285441">
    <property type="component" value="Unassembled WGS sequence"/>
</dbReference>
<protein>
    <submittedName>
        <fullName evidence="2">Conidiation-specific protein (Con-13)</fullName>
    </submittedName>
</protein>
<feature type="chain" id="PRO_5041972289" evidence="1">
    <location>
        <begin position="20"/>
        <end position="338"/>
    </location>
</feature>
<comment type="caution">
    <text evidence="2">The sequence shown here is derived from an EMBL/GenBank/DDBJ whole genome shotgun (WGS) entry which is preliminary data.</text>
</comment>
<accession>A0AAE0KDZ0</accession>
<keyword evidence="3" id="KW-1185">Reference proteome</keyword>
<dbReference type="EMBL" id="JAULSW010000007">
    <property type="protein sequence ID" value="KAK3374764.1"/>
    <property type="molecule type" value="Genomic_DNA"/>
</dbReference>
<evidence type="ECO:0000256" key="1">
    <source>
        <dbReference type="SAM" id="SignalP"/>
    </source>
</evidence>
<keyword evidence="1" id="KW-0732">Signal</keyword>
<sequence length="338" mass="36244">MQYSILALLIGAGLPAVLADGPPQSIPNWSQNGMPLDTGVYGGLNSLASTGQSTTRWPWGTVPKWCYDQAVNNGYCNPYDIEVYDVKYTDCSVAQTFCRCNNAQQDIGGAITAVGRMPVRARTWNRYYAIWPGNSCSAFSTTIDQAFFGVCSGSTGVYTHELSHNLDRFIAGGGNFYSGTDEWKNIISTQDTCVTDYYAHSSWTEAYAQVGVMALWNAKIHSIWDYPLSPACLANQLNKVISQLNPVFSATGVTCNRVWAKDAAVCMGPAARDSGNCAGIAAAKINSAESSAGNVTVEALPVLSAKEKARLDEKVSAARLAAEQKAGVHGSAARRFKA</sequence>
<organism evidence="2 3">
    <name type="scientific">Podospora didyma</name>
    <dbReference type="NCBI Taxonomy" id="330526"/>
    <lineage>
        <taxon>Eukaryota</taxon>
        <taxon>Fungi</taxon>
        <taxon>Dikarya</taxon>
        <taxon>Ascomycota</taxon>
        <taxon>Pezizomycotina</taxon>
        <taxon>Sordariomycetes</taxon>
        <taxon>Sordariomycetidae</taxon>
        <taxon>Sordariales</taxon>
        <taxon>Podosporaceae</taxon>
        <taxon>Podospora</taxon>
    </lineage>
</organism>